<gene>
    <name evidence="1" type="ORF">MILVUS5_LOCUS6087</name>
</gene>
<evidence type="ECO:0000313" key="2">
    <source>
        <dbReference type="Proteomes" id="UP001177021"/>
    </source>
</evidence>
<sequence length="604" mass="68684">MHSFLTSSLVNTRSANEPYLRMNDVSLSEAYGMMRRIGVPYMTPAQTHMTSFTGPTNNSASIINLNFSLGRNEQVYNIHENNNQHEPIRYISEQPIAMHSSWTSSLVNTRSVNEIFSINPSRVYDDVSLSEVYGMRRIDVPYMPAIQTHTRSFTFVTNNSADINLNLSLGRNEQVNNTSETNNQNEAIRYISDGVDETMQTSLTSSLVNPRSVNEIFSMTNNHPRMNVDDVSLSEVYGMRRIDVPYMPVAQTHMRSFTSPTNNSASINLNLSLGLSSSSSTFFAYAPSQMELEESSSSYFPYAPSQRELGENSSSYFPYAPSQRELEESSSSFFPYAPSQRELEEGFFPYAPSQRELEEGFFPYAPSQRELEESSSSFFPYAPSQRELEESSSSLFPYAPSQRELEENSSSFFPYAPSQRELGENSSSFFPYVPSARTSIYEHGESSSSYFPYAPPARSSMPWNQHSLGSTSTTIQIGGNYEQQLPHIRFRHDPELMRATIREMMMRIEEQRSHMINERGLTEDEIMKYICFGHFVVTDEETSENKELCCICQEAFVNGEEIGKLDCAHIFHLNCIKEWLSEKNICPLCKRRGLFVGDDAIDLC</sequence>
<reference evidence="1" key="1">
    <citation type="submission" date="2023-10" db="EMBL/GenBank/DDBJ databases">
        <authorList>
            <person name="Rodriguez Cubillos JULIANA M."/>
            <person name="De Vega J."/>
        </authorList>
    </citation>
    <scope>NUCLEOTIDE SEQUENCE</scope>
</reference>
<organism evidence="1 2">
    <name type="scientific">Trifolium pratense</name>
    <name type="common">Red clover</name>
    <dbReference type="NCBI Taxonomy" id="57577"/>
    <lineage>
        <taxon>Eukaryota</taxon>
        <taxon>Viridiplantae</taxon>
        <taxon>Streptophyta</taxon>
        <taxon>Embryophyta</taxon>
        <taxon>Tracheophyta</taxon>
        <taxon>Spermatophyta</taxon>
        <taxon>Magnoliopsida</taxon>
        <taxon>eudicotyledons</taxon>
        <taxon>Gunneridae</taxon>
        <taxon>Pentapetalae</taxon>
        <taxon>rosids</taxon>
        <taxon>fabids</taxon>
        <taxon>Fabales</taxon>
        <taxon>Fabaceae</taxon>
        <taxon>Papilionoideae</taxon>
        <taxon>50 kb inversion clade</taxon>
        <taxon>NPAAA clade</taxon>
        <taxon>Hologalegina</taxon>
        <taxon>IRL clade</taxon>
        <taxon>Trifolieae</taxon>
        <taxon>Trifolium</taxon>
    </lineage>
</organism>
<name>A0ACB0ITQ5_TRIPR</name>
<evidence type="ECO:0000313" key="1">
    <source>
        <dbReference type="EMBL" id="CAJ2635396.1"/>
    </source>
</evidence>
<accession>A0ACB0ITQ5</accession>
<proteinExistence type="predicted"/>
<protein>
    <submittedName>
        <fullName evidence="1">Uncharacterized protein</fullName>
    </submittedName>
</protein>
<dbReference type="Proteomes" id="UP001177021">
    <property type="component" value="Unassembled WGS sequence"/>
</dbReference>
<keyword evidence="2" id="KW-1185">Reference proteome</keyword>
<dbReference type="EMBL" id="CASHSV030000002">
    <property type="protein sequence ID" value="CAJ2635396.1"/>
    <property type="molecule type" value="Genomic_DNA"/>
</dbReference>
<comment type="caution">
    <text evidence="1">The sequence shown here is derived from an EMBL/GenBank/DDBJ whole genome shotgun (WGS) entry which is preliminary data.</text>
</comment>